<dbReference type="CDD" id="cd00303">
    <property type="entry name" value="retropepsin_like"/>
    <property type="match status" value="1"/>
</dbReference>
<dbReference type="Pfam" id="PF00581">
    <property type="entry name" value="Rhodanese"/>
    <property type="match status" value="1"/>
</dbReference>
<reference evidence="2 3" key="1">
    <citation type="submission" date="2017-09" db="EMBL/GenBank/DDBJ databases">
        <authorList>
            <consortium name="International Durum Wheat Genome Sequencing Consortium (IDWGSC)"/>
            <person name="Milanesi L."/>
        </authorList>
    </citation>
    <scope>NUCLEOTIDE SEQUENCE [LARGE SCALE GENOMIC DNA]</scope>
    <source>
        <strain evidence="3">cv. Svevo</strain>
    </source>
</reference>
<dbReference type="Gene3D" id="3.40.250.10">
    <property type="entry name" value="Rhodanese-like domain"/>
    <property type="match status" value="1"/>
</dbReference>
<dbReference type="InterPro" id="IPR001763">
    <property type="entry name" value="Rhodanese-like_dom"/>
</dbReference>
<dbReference type="PROSITE" id="PS50206">
    <property type="entry name" value="RHODANESE_3"/>
    <property type="match status" value="1"/>
</dbReference>
<dbReference type="SMART" id="SM00450">
    <property type="entry name" value="RHOD"/>
    <property type="match status" value="1"/>
</dbReference>
<dbReference type="Proteomes" id="UP000324705">
    <property type="component" value="Chromosome 6A"/>
</dbReference>
<dbReference type="InterPro" id="IPR044664">
    <property type="entry name" value="STR11-like"/>
</dbReference>
<feature type="domain" description="Rhodanese" evidence="1">
    <location>
        <begin position="97"/>
        <end position="220"/>
    </location>
</feature>
<dbReference type="PANTHER" id="PTHR45187">
    <property type="entry name" value="RHODANESE-LIKE DOMAIN-CONTAINING PROTEIN 11, CHLOROPLASTIC"/>
    <property type="match status" value="1"/>
</dbReference>
<dbReference type="CDD" id="cd00158">
    <property type="entry name" value="RHOD"/>
    <property type="match status" value="1"/>
</dbReference>
<gene>
    <name evidence="2" type="ORF">TRITD_6Av1G130530</name>
</gene>
<dbReference type="Gramene" id="TRITD6Av1G130530.1">
    <property type="protein sequence ID" value="TRITD6Av1G130530.1"/>
    <property type="gene ID" value="TRITD6Av1G130530"/>
</dbReference>
<dbReference type="SUPFAM" id="SSF52821">
    <property type="entry name" value="Rhodanese/Cell cycle control phosphatase"/>
    <property type="match status" value="1"/>
</dbReference>
<evidence type="ECO:0000259" key="1">
    <source>
        <dbReference type="PROSITE" id="PS50206"/>
    </source>
</evidence>
<name>A0A9R0Y1Z1_TRITD</name>
<sequence>MAAPPLSLARRVAGASSPAAAAHSSSCPRYFRPRLLPSKRWSGVVKMGAAVGGGQGGEEEETRQAKEMAAARRRWETLIREQKIKTLTPREAGYTFKLTDKVLLDVRPSNERQKAWVKGSTWIPVFDVDTSSDLNGLSKKAFNFMIGGWWSGSSTMSFNKNFVQQTEEKFSKDADIILVCQKGLRSIAAAEQLYNAGFKILFWVQGGLEAAEEEDFEREGSQPFKLAGIGGVSEFFGWTDQQRAQAAKEGWGYRLLFTGRLLHVAEELLEPFGIDASAEMQDKTPEEPGQAIVMAISRSGAIGGVSQKVFQLRAWIQGREVLMLVESGSTNSFINKRFAEGIKGVQPFSRAYKVRVADGGELICSSHVPECTLCSQGQGHQFCDAPDSIIH</sequence>
<dbReference type="AlphaFoldDB" id="A0A9R0Y1Z1"/>
<keyword evidence="3" id="KW-1185">Reference proteome</keyword>
<dbReference type="InterPro" id="IPR036873">
    <property type="entry name" value="Rhodanese-like_dom_sf"/>
</dbReference>
<protein>
    <recommendedName>
        <fullName evidence="1">Rhodanese domain-containing protein</fullName>
    </recommendedName>
</protein>
<evidence type="ECO:0000313" key="2">
    <source>
        <dbReference type="EMBL" id="VAI46581.1"/>
    </source>
</evidence>
<dbReference type="PANTHER" id="PTHR45187:SF2">
    <property type="entry name" value="RHODANESE-LIKE DOMAIN-CONTAINING PROTEIN 11, CHLOROPLASTIC"/>
    <property type="match status" value="1"/>
</dbReference>
<evidence type="ECO:0000313" key="3">
    <source>
        <dbReference type="Proteomes" id="UP000324705"/>
    </source>
</evidence>
<organism evidence="2 3">
    <name type="scientific">Triticum turgidum subsp. durum</name>
    <name type="common">Durum wheat</name>
    <name type="synonym">Triticum durum</name>
    <dbReference type="NCBI Taxonomy" id="4567"/>
    <lineage>
        <taxon>Eukaryota</taxon>
        <taxon>Viridiplantae</taxon>
        <taxon>Streptophyta</taxon>
        <taxon>Embryophyta</taxon>
        <taxon>Tracheophyta</taxon>
        <taxon>Spermatophyta</taxon>
        <taxon>Magnoliopsida</taxon>
        <taxon>Liliopsida</taxon>
        <taxon>Poales</taxon>
        <taxon>Poaceae</taxon>
        <taxon>BOP clade</taxon>
        <taxon>Pooideae</taxon>
        <taxon>Triticodae</taxon>
        <taxon>Triticeae</taxon>
        <taxon>Triticinae</taxon>
        <taxon>Triticum</taxon>
    </lineage>
</organism>
<dbReference type="EMBL" id="LT934121">
    <property type="protein sequence ID" value="VAI46581.1"/>
    <property type="molecule type" value="Genomic_DNA"/>
</dbReference>
<accession>A0A9R0Y1Z1</accession>
<proteinExistence type="predicted"/>